<dbReference type="Gene3D" id="3.30.420.610">
    <property type="entry name" value="LOTUS domain-like"/>
    <property type="match status" value="2"/>
</dbReference>
<feature type="region of interest" description="Disordered" evidence="5">
    <location>
        <begin position="391"/>
        <end position="426"/>
    </location>
</feature>
<dbReference type="Pfam" id="PF12872">
    <property type="entry name" value="OST-HTH"/>
    <property type="match status" value="1"/>
</dbReference>
<evidence type="ECO:0000256" key="3">
    <source>
        <dbReference type="ARBA" id="ARBA00022737"/>
    </source>
</evidence>
<dbReference type="InterPro" id="IPR035437">
    <property type="entry name" value="SNase_OB-fold_sf"/>
</dbReference>
<keyword evidence="4" id="KW-0744">Spermatogenesis</keyword>
<proteinExistence type="predicted"/>
<dbReference type="SMART" id="SM00333">
    <property type="entry name" value="TUDOR"/>
    <property type="match status" value="2"/>
</dbReference>
<dbReference type="GO" id="GO:0030154">
    <property type="term" value="P:cell differentiation"/>
    <property type="evidence" value="ECO:0007669"/>
    <property type="project" value="UniProtKB-ARBA"/>
</dbReference>
<dbReference type="Pfam" id="PF00567">
    <property type="entry name" value="TUDOR"/>
    <property type="match status" value="3"/>
</dbReference>
<evidence type="ECO:0000259" key="7">
    <source>
        <dbReference type="PROSITE" id="PS51644"/>
    </source>
</evidence>
<feature type="region of interest" description="Disordered" evidence="5">
    <location>
        <begin position="265"/>
        <end position="304"/>
    </location>
</feature>
<dbReference type="Gene3D" id="2.40.50.90">
    <property type="match status" value="2"/>
</dbReference>
<dbReference type="InterPro" id="IPR050621">
    <property type="entry name" value="Tudor_domain_containing"/>
</dbReference>
<evidence type="ECO:0000256" key="4">
    <source>
        <dbReference type="ARBA" id="ARBA00022871"/>
    </source>
</evidence>
<feature type="domain" description="HTH OST-type" evidence="7">
    <location>
        <begin position="8"/>
        <end position="79"/>
    </location>
</feature>
<evidence type="ECO:0000256" key="2">
    <source>
        <dbReference type="ARBA" id="ARBA00022490"/>
    </source>
</evidence>
<evidence type="ECO:0000313" key="8">
    <source>
        <dbReference type="Proteomes" id="UP000504634"/>
    </source>
</evidence>
<name>A0A6J2TL18_DROLE</name>
<dbReference type="Gene3D" id="2.30.30.140">
    <property type="match status" value="2"/>
</dbReference>
<dbReference type="InterPro" id="IPR002999">
    <property type="entry name" value="Tudor"/>
</dbReference>
<evidence type="ECO:0000256" key="5">
    <source>
        <dbReference type="SAM" id="MobiDB-lite"/>
    </source>
</evidence>
<dbReference type="CDD" id="cd09972">
    <property type="entry name" value="LOTUS_TDRD_OSKAR"/>
    <property type="match status" value="1"/>
</dbReference>
<dbReference type="SUPFAM" id="SSF54768">
    <property type="entry name" value="dsRNA-binding domain-like"/>
    <property type="match status" value="1"/>
</dbReference>
<dbReference type="SUPFAM" id="SSF63748">
    <property type="entry name" value="Tudor/PWWP/MBT"/>
    <property type="match status" value="3"/>
</dbReference>
<keyword evidence="8" id="KW-1185">Reference proteome</keyword>
<feature type="region of interest" description="Disordered" evidence="5">
    <location>
        <begin position="336"/>
        <end position="363"/>
    </location>
</feature>
<comment type="subcellular location">
    <subcellularLocation>
        <location evidence="1">Cytoplasm</location>
    </subcellularLocation>
</comment>
<protein>
    <submittedName>
        <fullName evidence="9">Tudor domain-containing protein 7 isoform X1</fullName>
    </submittedName>
</protein>
<dbReference type="InterPro" id="IPR041966">
    <property type="entry name" value="LOTUS-like"/>
</dbReference>
<dbReference type="GO" id="GO:0007283">
    <property type="term" value="P:spermatogenesis"/>
    <property type="evidence" value="ECO:0007669"/>
    <property type="project" value="UniProtKB-KW"/>
</dbReference>
<feature type="region of interest" description="Disordered" evidence="5">
    <location>
        <begin position="470"/>
        <end position="525"/>
    </location>
</feature>
<gene>
    <name evidence="9" type="primary">LOC115624985</name>
</gene>
<sequence>MSSSKEEAFANIALVVRSLVQSQKPPVTLNSVLRDYKDVEGKPLPFRQFGFFDAQALLAATGEFKFNQYNNELYITAKISGKSEHIVNAVRNQKKQRSKQGPSRAPAIRRFGVGGGSSDFSGRINYSYAQQIFQQQQAQRKQQLAQQQQQQQQQQQLAQKQQALKQQQLEAQQKQEQEQFLKRQEKKYGALQQQLEYLRKSQNEQKAELQTKLDRQLKELQERQGRNFQEQAQVVRKLREEVEELLREKQNLEYVQYQQHRKKLTALEHQNHEREKETASLKAKHAEQQRQLQESSRNLEDEPNLRASEFKLASEEKDENLSINITSDRCRSPLTASKLSDRASKQQSSGPKSKPPVEEVVHPQTVEEKIVSEGLLKIRISNNYFQPTLASRLGAPNQPPGDRSVPTMNGNTRATTPQRKPLMEKPPLRPILGHSAHLRTGSDHLLMTPLSTPTYKRHSHLNNSVANKSLQAAGTGRTPPAGITSGSKSVNDRLKMKLPVATSAELMTPPATPESSKSKGASSLVSSELRLPSHALETPKTHQMVARSKPNKSRVPFNFDAIRDPVACLQQYCMDRNYDPPSYKIYRTGMSVHCTIRIDNLVYSCYPKEYPDTMIAKRMTAEIAVEGLRVLESRKRLPVCTLTDEEFMDVFYQGLLKFPNGIVEHKLPEWYEKTFQQQLPSNWWSLVSESSKIRVESGPSMIIVYAINSDVPASRERLGASTTPDLQMPWTCGSQGWSMYITHCTSVSHVWGQLIGCAYTNDFDQLTQDLNACMARVELRRAVQDPCVGQLYAVQLSDSWNRVRVISLDVEQRSCCCFFIDFGDISSFAYEDMFELDTTFLQLPAQAVCLSMYGLESYQGHPHAQLQLSKELVGRTVVAKIMTTETQFVEAGNSTGNAQQAAEKEPACIVALFYDTSTPEDINLNEQVARQINRATPSPQLKLEQKSNPVIVSHINDGGDLFVLLPNEDLKFVQRSISKIMATDTEHKNAAFADLQHDRLFFVCDESAEGIKQWHRGMLTYKPKQVDAVDVYDVYYVDDGRMRKTHLSNIYRLEALNRALASYPAQALRVRLHDVPPIDNQMVGRLRGLMSPQSEVLLKVMEGASDQLPMVTIHARGLDGLYLCVNSAIRMEHEIQSSARLEPFDDGGLHFSPSGQLLRRSSFSSTVSNNSTNSNEVTPTTTTSVAVTPPISPIKMAPMLKAYEAIPAVGAYFEVRVALSVNPGHFAVQPYKFYNQLQSLMKELQAHCQSPKAERVLPTQLLVGQAYAALDSDGVYHRVIIYKIYDEMIHVRFVDFGDDGVVRCDQLVQLPKAMYELPKMSLRAQLYGIKLEDVDWTQENCVRFRKLTLGQKFIGIVRRVDRVKEELRSLCLELIDTSTPLDIKIHEILIKEQHAQPAA</sequence>
<dbReference type="Proteomes" id="UP000504634">
    <property type="component" value="Unplaced"/>
</dbReference>
<keyword evidence="4" id="KW-0221">Differentiation</keyword>
<dbReference type="GO" id="GO:0005737">
    <property type="term" value="C:cytoplasm"/>
    <property type="evidence" value="ECO:0007669"/>
    <property type="project" value="UniProtKB-SubCell"/>
</dbReference>
<dbReference type="InterPro" id="IPR025605">
    <property type="entry name" value="OST-HTH/LOTUS_dom"/>
</dbReference>
<dbReference type="GeneID" id="115624985"/>
<dbReference type="PROSITE" id="PS51644">
    <property type="entry name" value="HTH_OST"/>
    <property type="match status" value="1"/>
</dbReference>
<dbReference type="CTD" id="37304"/>
<accession>A0A6J2TL18</accession>
<dbReference type="PANTHER" id="PTHR22948">
    <property type="entry name" value="TUDOR DOMAIN CONTAINING PROTEIN"/>
    <property type="match status" value="1"/>
</dbReference>
<feature type="compositionally biased region" description="Low complexity" evidence="5">
    <location>
        <begin position="514"/>
        <end position="525"/>
    </location>
</feature>
<evidence type="ECO:0000259" key="6">
    <source>
        <dbReference type="PROSITE" id="PS50304"/>
    </source>
</evidence>
<feature type="domain" description="Tudor" evidence="6">
    <location>
        <begin position="1260"/>
        <end position="1317"/>
    </location>
</feature>
<feature type="region of interest" description="Disordered" evidence="5">
    <location>
        <begin position="91"/>
        <end position="114"/>
    </location>
</feature>
<feature type="compositionally biased region" description="Basic and acidic residues" evidence="5">
    <location>
        <begin position="265"/>
        <end position="288"/>
    </location>
</feature>
<feature type="compositionally biased region" description="Polar residues" evidence="5">
    <location>
        <begin position="406"/>
        <end position="418"/>
    </location>
</feature>
<dbReference type="OrthoDB" id="10034606at2759"/>
<evidence type="ECO:0000313" key="9">
    <source>
        <dbReference type="RefSeq" id="XP_030375702.1"/>
    </source>
</evidence>
<keyword evidence="2" id="KW-0963">Cytoplasm</keyword>
<feature type="region of interest" description="Disordered" evidence="5">
    <location>
        <begin position="1162"/>
        <end position="1184"/>
    </location>
</feature>
<reference evidence="9" key="1">
    <citation type="submission" date="2025-08" db="UniProtKB">
        <authorList>
            <consortium name="RefSeq"/>
        </authorList>
    </citation>
    <scope>IDENTIFICATION</scope>
    <source>
        <strain evidence="9">11010-0011.00</strain>
        <tissue evidence="9">Whole body</tissue>
    </source>
</reference>
<organism evidence="8 9">
    <name type="scientific">Drosophila lebanonensis</name>
    <name type="common">Fruit fly</name>
    <name type="synonym">Scaptodrosophila lebanonensis</name>
    <dbReference type="NCBI Taxonomy" id="7225"/>
    <lineage>
        <taxon>Eukaryota</taxon>
        <taxon>Metazoa</taxon>
        <taxon>Ecdysozoa</taxon>
        <taxon>Arthropoda</taxon>
        <taxon>Hexapoda</taxon>
        <taxon>Insecta</taxon>
        <taxon>Pterygota</taxon>
        <taxon>Neoptera</taxon>
        <taxon>Endopterygota</taxon>
        <taxon>Diptera</taxon>
        <taxon>Brachycera</taxon>
        <taxon>Muscomorpha</taxon>
        <taxon>Ephydroidea</taxon>
        <taxon>Drosophilidae</taxon>
        <taxon>Scaptodrosophila</taxon>
    </lineage>
</organism>
<dbReference type="PANTHER" id="PTHR22948:SF76">
    <property type="entry name" value="FI20010P1-RELATED"/>
    <property type="match status" value="1"/>
</dbReference>
<evidence type="ECO:0000256" key="1">
    <source>
        <dbReference type="ARBA" id="ARBA00004496"/>
    </source>
</evidence>
<dbReference type="RefSeq" id="XP_030375702.1">
    <property type="nucleotide sequence ID" value="XM_030519842.1"/>
</dbReference>
<keyword evidence="3" id="KW-0677">Repeat</keyword>
<feature type="domain" description="Tudor" evidence="6">
    <location>
        <begin position="780"/>
        <end position="843"/>
    </location>
</feature>
<dbReference type="PROSITE" id="PS50304">
    <property type="entry name" value="TUDOR"/>
    <property type="match status" value="2"/>
</dbReference>